<dbReference type="CDD" id="cd00342">
    <property type="entry name" value="gram_neg_porins"/>
    <property type="match status" value="1"/>
</dbReference>
<sequence>MVGNLFLAVAGLRITPMRVIIMMKRNILAIVIPALIAGAGTANAAEIYNKDGNKLDLYGKVDVRHFFGKSSGGDEGDDSRVRLGIKGDTQISDQLTGFGRFEWETKTNKSEAENENTNRLAYAGLKIADFGSIDYGRNYGVLYDVNAWTDVLPLYGADSMSQADSYLTGRNRNLLTYRSTDFFGLVDGLNFALQYQGKNTESNKSDSKEVLKNNGDGFGLAANYDIGWGVALGAGYAKSNRGLTDQQKTDSGAGGNSAEGWNAGIKYDANNLYLAAMYGETRNMTRFGRGVDPVTDLSLTRVANKTENFELVGQYLFDEIGLKPSIAYVQSKGKDLTDPAYSQKQDLVKYVSLGAFYYFNKNLTAVVDYKINLINGSNGFADKYGIGRDNLVGLGLVYQF</sequence>
<keyword evidence="3" id="KW-0732">Signal</keyword>
<gene>
    <name evidence="5" type="ORF">ARN_16270</name>
</gene>
<dbReference type="PANTHER" id="PTHR34501:SF2">
    <property type="entry name" value="OUTER MEMBRANE PORIN F-RELATED"/>
    <property type="match status" value="1"/>
</dbReference>
<accession>D2TZK8</accession>
<dbReference type="PRINTS" id="PR00182">
    <property type="entry name" value="ECOLNEIPORIN"/>
</dbReference>
<dbReference type="Pfam" id="PF00267">
    <property type="entry name" value="Porin_1"/>
    <property type="match status" value="1"/>
</dbReference>
<evidence type="ECO:0000313" key="5">
    <source>
        <dbReference type="EMBL" id="CBA73112.1"/>
    </source>
</evidence>
<dbReference type="InterPro" id="IPR023614">
    <property type="entry name" value="Porin_dom_sf"/>
</dbReference>
<evidence type="ECO:0000256" key="3">
    <source>
        <dbReference type="ARBA" id="ARBA00022729"/>
    </source>
</evidence>
<dbReference type="InterPro" id="IPR033900">
    <property type="entry name" value="Gram_neg_porin_domain"/>
</dbReference>
<dbReference type="GO" id="GO:0009279">
    <property type="term" value="C:cell outer membrane"/>
    <property type="evidence" value="ECO:0007669"/>
    <property type="project" value="UniProtKB-SubCell"/>
</dbReference>
<dbReference type="GO" id="GO:0015288">
    <property type="term" value="F:porin activity"/>
    <property type="evidence" value="ECO:0007669"/>
    <property type="project" value="InterPro"/>
</dbReference>
<dbReference type="AlphaFoldDB" id="D2TZK8"/>
<evidence type="ECO:0000256" key="4">
    <source>
        <dbReference type="ARBA" id="ARBA00023136"/>
    </source>
</evidence>
<organism evidence="5">
    <name type="scientific">Arsenophonus nasoniae</name>
    <name type="common">son-killer infecting Nasonia vitripennis</name>
    <dbReference type="NCBI Taxonomy" id="638"/>
    <lineage>
        <taxon>Bacteria</taxon>
        <taxon>Pseudomonadati</taxon>
        <taxon>Pseudomonadota</taxon>
        <taxon>Gammaproteobacteria</taxon>
        <taxon>Enterobacterales</taxon>
        <taxon>Morganellaceae</taxon>
        <taxon>Arsenophonus</taxon>
    </lineage>
</organism>
<dbReference type="GO" id="GO:0034220">
    <property type="term" value="P:monoatomic ion transmembrane transport"/>
    <property type="evidence" value="ECO:0007669"/>
    <property type="project" value="InterPro"/>
</dbReference>
<keyword evidence="4" id="KW-0472">Membrane</keyword>
<dbReference type="InterPro" id="IPR001702">
    <property type="entry name" value="Porin_Gram-ve"/>
</dbReference>
<dbReference type="PANTHER" id="PTHR34501">
    <property type="entry name" value="PROTEIN YDDL-RELATED"/>
    <property type="match status" value="1"/>
</dbReference>
<comment type="similarity">
    <text evidence="2">Belongs to the Gram-negative porin family.</text>
</comment>
<dbReference type="InterPro" id="IPR050298">
    <property type="entry name" value="Gram-neg_bact_OMP"/>
</dbReference>
<dbReference type="Gene3D" id="2.40.160.10">
    <property type="entry name" value="Porin"/>
    <property type="match status" value="1"/>
</dbReference>
<evidence type="ECO:0000256" key="1">
    <source>
        <dbReference type="ARBA" id="ARBA00004571"/>
    </source>
</evidence>
<protein>
    <submittedName>
        <fullName evidence="5">Outer membrane porin</fullName>
    </submittedName>
</protein>
<name>D2TZK8_9GAMM</name>
<dbReference type="EMBL" id="FN545192">
    <property type="protein sequence ID" value="CBA73112.1"/>
    <property type="molecule type" value="Genomic_DNA"/>
</dbReference>
<dbReference type="SUPFAM" id="SSF56935">
    <property type="entry name" value="Porins"/>
    <property type="match status" value="1"/>
</dbReference>
<evidence type="ECO:0000256" key="2">
    <source>
        <dbReference type="ARBA" id="ARBA00007539"/>
    </source>
</evidence>
<dbReference type="InterPro" id="IPR001897">
    <property type="entry name" value="Porin_gammaproteobac"/>
</dbReference>
<reference evidence="5" key="1">
    <citation type="journal article" date="2010" name="Insect Mol. Biol.">
        <title>The draft genome sequence of Arsenophonus nasoniae, son-killer bacterium of Nasonia vitripennis, reveals genes associated with virulence and symbiosis.</title>
        <authorList>
            <person name="Wilkes T."/>
            <person name="Darby A.C."/>
            <person name="Choi J."/>
            <person name="Colborne J.K."/>
            <person name="Werren J.H."/>
            <person name="Hurst G.D.D."/>
        </authorList>
    </citation>
    <scope>NUCLEOTIDE SEQUENCE</scope>
</reference>
<dbReference type="PRINTS" id="PR00183">
    <property type="entry name" value="ECOLIPORIN"/>
</dbReference>
<proteinExistence type="inferred from homology"/>
<comment type="subcellular location">
    <subcellularLocation>
        <location evidence="1">Cell outer membrane</location>
        <topology evidence="1">Multi-pass membrane protein</topology>
    </subcellularLocation>
</comment>